<dbReference type="EMBL" id="QVTD01000013">
    <property type="protein sequence ID" value="RFU61633.1"/>
    <property type="molecule type" value="Genomic_DNA"/>
</dbReference>
<dbReference type="Proteomes" id="UP000262939">
    <property type="component" value="Unassembled WGS sequence"/>
</dbReference>
<keyword evidence="3" id="KW-1185">Reference proteome</keyword>
<sequence>MWLYTRLILKKLKGFSVFPLMPHLVKGIYKIGAIRFNEKISVPMPPTWFKLHEAKKRRKCRFYLFLLLEFILECLIFLL</sequence>
<keyword evidence="1" id="KW-0812">Transmembrane</keyword>
<protein>
    <submittedName>
        <fullName evidence="2">Uncharacterized protein</fullName>
    </submittedName>
</protein>
<keyword evidence="1" id="KW-0472">Membrane</keyword>
<evidence type="ECO:0000313" key="3">
    <source>
        <dbReference type="Proteomes" id="UP000262939"/>
    </source>
</evidence>
<proteinExistence type="predicted"/>
<reference evidence="2 3" key="1">
    <citation type="submission" date="2018-08" db="EMBL/GenBank/DDBJ databases">
        <title>Bacillus chawlae sp. nov., Bacillus glennii sp. nov., and Bacillus saganii sp. nov. Isolated from the Vehicle Assembly Building at Kennedy Space Center where the Viking Spacecraft were Assembled.</title>
        <authorList>
            <person name="Seuylemezian A."/>
            <person name="Vaishampayan P."/>
        </authorList>
    </citation>
    <scope>NUCLEOTIDE SEQUENCE [LARGE SCALE GENOMIC DNA]</scope>
    <source>
        <strain evidence="2 3">V44-8</strain>
    </source>
</reference>
<evidence type="ECO:0000313" key="2">
    <source>
        <dbReference type="EMBL" id="RFU61633.1"/>
    </source>
</evidence>
<gene>
    <name evidence="2" type="ORF">D0466_17695</name>
</gene>
<evidence type="ECO:0000256" key="1">
    <source>
        <dbReference type="SAM" id="Phobius"/>
    </source>
</evidence>
<feature type="transmembrane region" description="Helical" evidence="1">
    <location>
        <begin position="60"/>
        <end position="78"/>
    </location>
</feature>
<accession>A0A372L8F5</accession>
<keyword evidence="1" id="KW-1133">Transmembrane helix</keyword>
<organism evidence="2 3">
    <name type="scientific">Peribacillus glennii</name>
    <dbReference type="NCBI Taxonomy" id="2303991"/>
    <lineage>
        <taxon>Bacteria</taxon>
        <taxon>Bacillati</taxon>
        <taxon>Bacillota</taxon>
        <taxon>Bacilli</taxon>
        <taxon>Bacillales</taxon>
        <taxon>Bacillaceae</taxon>
        <taxon>Peribacillus</taxon>
    </lineage>
</organism>
<dbReference type="AlphaFoldDB" id="A0A372L8F5"/>
<comment type="caution">
    <text evidence="2">The sequence shown here is derived from an EMBL/GenBank/DDBJ whole genome shotgun (WGS) entry which is preliminary data.</text>
</comment>
<name>A0A372L8F5_9BACI</name>